<accession>A0A127M3A1</accession>
<dbReference type="RefSeq" id="WP_008246469.1">
    <property type="nucleotide sequence ID" value="NZ_CP014544.1"/>
</dbReference>
<evidence type="ECO:0000256" key="1">
    <source>
        <dbReference type="SAM" id="SignalP"/>
    </source>
</evidence>
<dbReference type="InterPro" id="IPR021457">
    <property type="entry name" value="DUF3108"/>
</dbReference>
<dbReference type="AlphaFoldDB" id="A0A127M3A1"/>
<evidence type="ECO:0000313" key="3">
    <source>
        <dbReference type="Proteomes" id="UP000074119"/>
    </source>
</evidence>
<evidence type="ECO:0000313" key="2">
    <source>
        <dbReference type="EMBL" id="AMO67715.1"/>
    </source>
</evidence>
<keyword evidence="1" id="KW-0732">Signal</keyword>
<protein>
    <recommendedName>
        <fullName evidence="4">DUF3108 domain-containing protein</fullName>
    </recommendedName>
</protein>
<gene>
    <name evidence="2" type="ORF">AZF00_05125</name>
</gene>
<feature type="chain" id="PRO_5007274965" description="DUF3108 domain-containing protein" evidence="1">
    <location>
        <begin position="32"/>
        <end position="287"/>
    </location>
</feature>
<sequence length="287" mass="32033">MSKSYPKLAFFFSKNSLLALVFFTLASHTFASGGGMSAIHDTGPKMLVPVPPAKTKPINAEPTNAESVKTPAAQTSKILPYEAEYKISSNSLTTTATRSLSKQGNNWQLSQHAKLMFIKVSEESIIEDGAMGLRPLRYEYNNSFSSKQDQKINFDWPRALATDKKYRKPWSAPLTAGTFDQLSAQLQMRQALISGRFDTAMVQTVVNRGKHKTYQVEKIGEEIIDSPVGKLNTVKLRRSREGSDSETIVWLAKDWNFLIVRLEQTDEDDTYSLELLSATLNGKKVKG</sequence>
<evidence type="ECO:0008006" key="4">
    <source>
        <dbReference type="Google" id="ProtNLM"/>
    </source>
</evidence>
<organism evidence="2 3">
    <name type="scientific">Zhongshania aliphaticivorans</name>
    <dbReference type="NCBI Taxonomy" id="1470434"/>
    <lineage>
        <taxon>Bacteria</taxon>
        <taxon>Pseudomonadati</taxon>
        <taxon>Pseudomonadota</taxon>
        <taxon>Gammaproteobacteria</taxon>
        <taxon>Cellvibrionales</taxon>
        <taxon>Spongiibacteraceae</taxon>
        <taxon>Zhongshania</taxon>
    </lineage>
</organism>
<dbReference type="Proteomes" id="UP000074119">
    <property type="component" value="Chromosome"/>
</dbReference>
<dbReference type="Pfam" id="PF11306">
    <property type="entry name" value="DUF3108"/>
    <property type="match status" value="1"/>
</dbReference>
<reference evidence="2 3" key="1">
    <citation type="submission" date="2015-12" db="EMBL/GenBank/DDBJ databases">
        <authorList>
            <person name="Shamseldin A."/>
            <person name="Moawad H."/>
            <person name="Abd El-Rahim W.M."/>
            <person name="Sadowsky M.J."/>
        </authorList>
    </citation>
    <scope>NUCLEOTIDE SEQUENCE [LARGE SCALE GENOMIC DNA]</scope>
    <source>
        <strain evidence="2 3">SM2</strain>
    </source>
</reference>
<name>A0A127M3A1_9GAMM</name>
<dbReference type="STRING" id="1470434.AZF00_05125"/>
<feature type="signal peptide" evidence="1">
    <location>
        <begin position="1"/>
        <end position="31"/>
    </location>
</feature>
<proteinExistence type="predicted"/>
<dbReference type="EMBL" id="CP014544">
    <property type="protein sequence ID" value="AMO67715.1"/>
    <property type="molecule type" value="Genomic_DNA"/>
</dbReference>
<dbReference type="KEGG" id="zal:AZF00_05125"/>